<evidence type="ECO:0000256" key="4">
    <source>
        <dbReference type="ARBA" id="ARBA00035327"/>
    </source>
</evidence>
<dbReference type="InterPro" id="IPR008991">
    <property type="entry name" value="Translation_prot_SH3-like_sf"/>
</dbReference>
<dbReference type="Gene3D" id="6.10.250.3260">
    <property type="match status" value="1"/>
</dbReference>
<dbReference type="InterPro" id="IPR001147">
    <property type="entry name" value="Ribosomal_eL21"/>
</dbReference>
<dbReference type="GO" id="GO:1990904">
    <property type="term" value="C:ribonucleoprotein complex"/>
    <property type="evidence" value="ECO:0007669"/>
    <property type="project" value="UniProtKB-KW"/>
</dbReference>
<dbReference type="GO" id="GO:0003735">
    <property type="term" value="F:structural constituent of ribosome"/>
    <property type="evidence" value="ECO:0007669"/>
    <property type="project" value="InterPro"/>
</dbReference>
<evidence type="ECO:0000256" key="2">
    <source>
        <dbReference type="ARBA" id="ARBA00022980"/>
    </source>
</evidence>
<protein>
    <recommendedName>
        <fullName evidence="4">60S ribosomal protein L21</fullName>
    </recommendedName>
</protein>
<dbReference type="EMBL" id="KB320796">
    <property type="protein sequence ID" value="ELW63093.1"/>
    <property type="molecule type" value="Genomic_DNA"/>
</dbReference>
<dbReference type="GO" id="GO:0005840">
    <property type="term" value="C:ribosome"/>
    <property type="evidence" value="ECO:0007669"/>
    <property type="project" value="UniProtKB-KW"/>
</dbReference>
<gene>
    <name evidence="5" type="ORF">TREES_T100010025</name>
</gene>
<keyword evidence="2 5" id="KW-0689">Ribosomal protein</keyword>
<keyword evidence="3" id="KW-0687">Ribonucleoprotein</keyword>
<proteinExistence type="inferred from homology"/>
<accession>L9KK32</accession>
<dbReference type="STRING" id="246437.L9KK32"/>
<dbReference type="Pfam" id="PF01157">
    <property type="entry name" value="Ribosomal_L21e"/>
    <property type="match status" value="1"/>
</dbReference>
<reference evidence="6" key="1">
    <citation type="submission" date="2012-07" db="EMBL/GenBank/DDBJ databases">
        <title>Genome of the Chinese tree shrew, a rising model animal genetically related to primates.</title>
        <authorList>
            <person name="Zhang G."/>
            <person name="Fan Y."/>
            <person name="Yao Y."/>
            <person name="Huang Z."/>
        </authorList>
    </citation>
    <scope>NUCLEOTIDE SEQUENCE [LARGE SCALE GENOMIC DNA]</scope>
</reference>
<evidence type="ECO:0000256" key="3">
    <source>
        <dbReference type="ARBA" id="ARBA00023274"/>
    </source>
</evidence>
<dbReference type="GO" id="GO:0006412">
    <property type="term" value="P:translation"/>
    <property type="evidence" value="ECO:0007669"/>
    <property type="project" value="InterPro"/>
</dbReference>
<evidence type="ECO:0000256" key="1">
    <source>
        <dbReference type="ARBA" id="ARBA00008427"/>
    </source>
</evidence>
<reference evidence="6" key="2">
    <citation type="journal article" date="2013" name="Nat. Commun.">
        <title>Genome of the Chinese tree shrew.</title>
        <authorList>
            <person name="Fan Y."/>
            <person name="Huang Z.Y."/>
            <person name="Cao C.C."/>
            <person name="Chen C.S."/>
            <person name="Chen Y.X."/>
            <person name="Fan D.D."/>
            <person name="He J."/>
            <person name="Hou H.L."/>
            <person name="Hu L."/>
            <person name="Hu X.T."/>
            <person name="Jiang X.T."/>
            <person name="Lai R."/>
            <person name="Lang Y.S."/>
            <person name="Liang B."/>
            <person name="Liao S.G."/>
            <person name="Mu D."/>
            <person name="Ma Y.Y."/>
            <person name="Niu Y.Y."/>
            <person name="Sun X.Q."/>
            <person name="Xia J.Q."/>
            <person name="Xiao J."/>
            <person name="Xiong Z.Q."/>
            <person name="Xu L."/>
            <person name="Yang L."/>
            <person name="Zhang Y."/>
            <person name="Zhao W."/>
            <person name="Zhao X.D."/>
            <person name="Zheng Y.T."/>
            <person name="Zhou J.M."/>
            <person name="Zhu Y.B."/>
            <person name="Zhang G.J."/>
            <person name="Wang J."/>
            <person name="Yao Y.G."/>
        </authorList>
    </citation>
    <scope>NUCLEOTIDE SEQUENCE [LARGE SCALE GENOMIC DNA]</scope>
</reference>
<comment type="similarity">
    <text evidence="1">Belongs to the eukaryotic ribosomal protein eL21 family.</text>
</comment>
<sequence>MELFLWQHTYEIYKKGDITDIKKMGTVQQRMPHKCYHGKTGRVYNITQHAVGIVVNKQVKGKILAKRMNVCIEHIKYSKSRDSFLKRVKENDQKKKEVEVKGSSALSSLIHQCQNLKMTLGIQRHDIEFLLLQSPPSPQCKGKDRQPNMSFLPPEEEPISRSYEEQTLSSTFLEEIRGPFFLDQDSNTGEQTALQFFRPERKKPGTGAEVAEYTNPKGHCGWYIGHFHGDLSGEASIKISRQLIMTWCEENTTD</sequence>
<keyword evidence="6" id="KW-1185">Reference proteome</keyword>
<dbReference type="Gene3D" id="2.30.30.70">
    <property type="entry name" value="Ribosomal protein L21"/>
    <property type="match status" value="1"/>
</dbReference>
<dbReference type="PANTHER" id="PTHR20981">
    <property type="entry name" value="60S RIBOSOMAL PROTEIN L21"/>
    <property type="match status" value="1"/>
</dbReference>
<name>L9KK32_TUPCH</name>
<dbReference type="AlphaFoldDB" id="L9KK32"/>
<dbReference type="SUPFAM" id="SSF50104">
    <property type="entry name" value="Translation proteins SH3-like domain"/>
    <property type="match status" value="1"/>
</dbReference>
<dbReference type="FunFam" id="2.30.30.70:FF:000001">
    <property type="entry name" value="60S ribosomal protein L21"/>
    <property type="match status" value="1"/>
</dbReference>
<evidence type="ECO:0000313" key="5">
    <source>
        <dbReference type="EMBL" id="ELW63093.1"/>
    </source>
</evidence>
<organism evidence="5 6">
    <name type="scientific">Tupaia chinensis</name>
    <name type="common">Chinese tree shrew</name>
    <name type="synonym">Tupaia belangeri chinensis</name>
    <dbReference type="NCBI Taxonomy" id="246437"/>
    <lineage>
        <taxon>Eukaryota</taxon>
        <taxon>Metazoa</taxon>
        <taxon>Chordata</taxon>
        <taxon>Craniata</taxon>
        <taxon>Vertebrata</taxon>
        <taxon>Euteleostomi</taxon>
        <taxon>Mammalia</taxon>
        <taxon>Eutheria</taxon>
        <taxon>Euarchontoglires</taxon>
        <taxon>Scandentia</taxon>
        <taxon>Tupaiidae</taxon>
        <taxon>Tupaia</taxon>
    </lineage>
</organism>
<dbReference type="Proteomes" id="UP000011518">
    <property type="component" value="Unassembled WGS sequence"/>
</dbReference>
<dbReference type="InterPro" id="IPR036948">
    <property type="entry name" value="Ribosomal_eL21_sf"/>
</dbReference>
<dbReference type="InParanoid" id="L9KK32"/>
<evidence type="ECO:0000313" key="6">
    <source>
        <dbReference type="Proteomes" id="UP000011518"/>
    </source>
</evidence>